<feature type="non-terminal residue" evidence="1">
    <location>
        <position position="1"/>
    </location>
</feature>
<comment type="caution">
    <text evidence="1">The sequence shown here is derived from an EMBL/GenBank/DDBJ whole genome shotgun (WGS) entry which is preliminary data.</text>
</comment>
<evidence type="ECO:0000313" key="2">
    <source>
        <dbReference type="Proteomes" id="UP001211907"/>
    </source>
</evidence>
<name>A0AAD5XBC6_9FUNG</name>
<dbReference type="EMBL" id="JADGJH010002980">
    <property type="protein sequence ID" value="KAJ3093784.1"/>
    <property type="molecule type" value="Genomic_DNA"/>
</dbReference>
<dbReference type="Proteomes" id="UP001211907">
    <property type="component" value="Unassembled WGS sequence"/>
</dbReference>
<protein>
    <submittedName>
        <fullName evidence="1">Uncharacterized protein</fullName>
    </submittedName>
</protein>
<organism evidence="1 2">
    <name type="scientific">Physocladia obscura</name>
    <dbReference type="NCBI Taxonomy" id="109957"/>
    <lineage>
        <taxon>Eukaryota</taxon>
        <taxon>Fungi</taxon>
        <taxon>Fungi incertae sedis</taxon>
        <taxon>Chytridiomycota</taxon>
        <taxon>Chytridiomycota incertae sedis</taxon>
        <taxon>Chytridiomycetes</taxon>
        <taxon>Chytridiales</taxon>
        <taxon>Chytriomycetaceae</taxon>
        <taxon>Physocladia</taxon>
    </lineage>
</organism>
<sequence>GLKIARLKPSVVIQADTAEEFVEKSWNLPWPEIIGKAILGADDGKYTCNKTPPTDIQNFK</sequence>
<accession>A0AAD5XBC6</accession>
<evidence type="ECO:0000313" key="1">
    <source>
        <dbReference type="EMBL" id="KAJ3093784.1"/>
    </source>
</evidence>
<keyword evidence="2" id="KW-1185">Reference proteome</keyword>
<dbReference type="AlphaFoldDB" id="A0AAD5XBC6"/>
<feature type="non-terminal residue" evidence="1">
    <location>
        <position position="60"/>
    </location>
</feature>
<proteinExistence type="predicted"/>
<gene>
    <name evidence="1" type="ORF">HK100_006416</name>
</gene>
<reference evidence="1" key="1">
    <citation type="submission" date="2020-05" db="EMBL/GenBank/DDBJ databases">
        <title>Phylogenomic resolution of chytrid fungi.</title>
        <authorList>
            <person name="Stajich J.E."/>
            <person name="Amses K."/>
            <person name="Simmons R."/>
            <person name="Seto K."/>
            <person name="Myers J."/>
            <person name="Bonds A."/>
            <person name="Quandt C.A."/>
            <person name="Barry K."/>
            <person name="Liu P."/>
            <person name="Grigoriev I."/>
            <person name="Longcore J.E."/>
            <person name="James T.Y."/>
        </authorList>
    </citation>
    <scope>NUCLEOTIDE SEQUENCE</scope>
    <source>
        <strain evidence="1">JEL0513</strain>
    </source>
</reference>